<keyword evidence="7" id="KW-1185">Reference proteome</keyword>
<comment type="similarity">
    <text evidence="1">Belongs to the LysR transcriptional regulatory family.</text>
</comment>
<reference evidence="7" key="1">
    <citation type="journal article" date="2019" name="Int. J. Syst. Evol. Microbiol.">
        <title>The Global Catalogue of Microorganisms (GCM) 10K type strain sequencing project: providing services to taxonomists for standard genome sequencing and annotation.</title>
        <authorList>
            <consortium name="The Broad Institute Genomics Platform"/>
            <consortium name="The Broad Institute Genome Sequencing Center for Infectious Disease"/>
            <person name="Wu L."/>
            <person name="Ma J."/>
        </authorList>
    </citation>
    <scope>NUCLEOTIDE SEQUENCE [LARGE SCALE GENOMIC DNA]</scope>
    <source>
        <strain evidence="7">KCTC 52231</strain>
    </source>
</reference>
<evidence type="ECO:0000259" key="5">
    <source>
        <dbReference type="PROSITE" id="PS50931"/>
    </source>
</evidence>
<dbReference type="SUPFAM" id="SSF53850">
    <property type="entry name" value="Periplasmic binding protein-like II"/>
    <property type="match status" value="1"/>
</dbReference>
<dbReference type="PROSITE" id="PS50931">
    <property type="entry name" value="HTH_LYSR"/>
    <property type="match status" value="1"/>
</dbReference>
<dbReference type="InterPro" id="IPR050176">
    <property type="entry name" value="LTTR"/>
</dbReference>
<dbReference type="RefSeq" id="WP_182304674.1">
    <property type="nucleotide sequence ID" value="NZ_CP059896.1"/>
</dbReference>
<dbReference type="InterPro" id="IPR000847">
    <property type="entry name" value="LysR_HTH_N"/>
</dbReference>
<dbReference type="EMBL" id="JBHRTG010000019">
    <property type="protein sequence ID" value="MFC3165112.1"/>
    <property type="molecule type" value="Genomic_DNA"/>
</dbReference>
<accession>A0ABV7I9I3</accession>
<keyword evidence="4" id="KW-0804">Transcription</keyword>
<dbReference type="Gene3D" id="1.10.10.10">
    <property type="entry name" value="Winged helix-like DNA-binding domain superfamily/Winged helix DNA-binding domain"/>
    <property type="match status" value="1"/>
</dbReference>
<evidence type="ECO:0000256" key="2">
    <source>
        <dbReference type="ARBA" id="ARBA00023015"/>
    </source>
</evidence>
<dbReference type="SUPFAM" id="SSF46785">
    <property type="entry name" value="Winged helix' DNA-binding domain"/>
    <property type="match status" value="1"/>
</dbReference>
<protein>
    <submittedName>
        <fullName evidence="6">LysR family transcriptional regulator</fullName>
    </submittedName>
</protein>
<dbReference type="PANTHER" id="PTHR30579:SF3">
    <property type="entry name" value="TRANSCRIPTIONAL REGULATORY PROTEIN"/>
    <property type="match status" value="1"/>
</dbReference>
<proteinExistence type="inferred from homology"/>
<dbReference type="InterPro" id="IPR036388">
    <property type="entry name" value="WH-like_DNA-bd_sf"/>
</dbReference>
<name>A0ABV7I9I3_9HYPH</name>
<evidence type="ECO:0000313" key="7">
    <source>
        <dbReference type="Proteomes" id="UP001595647"/>
    </source>
</evidence>
<gene>
    <name evidence="6" type="ORF">ACFOHV_17660</name>
</gene>
<evidence type="ECO:0000256" key="4">
    <source>
        <dbReference type="ARBA" id="ARBA00023163"/>
    </source>
</evidence>
<dbReference type="Proteomes" id="UP001595647">
    <property type="component" value="Unassembled WGS sequence"/>
</dbReference>
<dbReference type="InterPro" id="IPR036390">
    <property type="entry name" value="WH_DNA-bd_sf"/>
</dbReference>
<keyword evidence="3" id="KW-0238">DNA-binding</keyword>
<dbReference type="PANTHER" id="PTHR30579">
    <property type="entry name" value="TRANSCRIPTIONAL REGULATOR"/>
    <property type="match status" value="1"/>
</dbReference>
<organism evidence="6 7">
    <name type="scientific">Ciceribacter thiooxidans</name>
    <dbReference type="NCBI Taxonomy" id="1969821"/>
    <lineage>
        <taxon>Bacteria</taxon>
        <taxon>Pseudomonadati</taxon>
        <taxon>Pseudomonadota</taxon>
        <taxon>Alphaproteobacteria</taxon>
        <taxon>Hyphomicrobiales</taxon>
        <taxon>Rhizobiaceae</taxon>
        <taxon>Ciceribacter</taxon>
    </lineage>
</organism>
<evidence type="ECO:0000256" key="1">
    <source>
        <dbReference type="ARBA" id="ARBA00009437"/>
    </source>
</evidence>
<sequence>MKDENWDDLRLFMHVAAEGGLVGAAERTGISAPTIGRRMLALERATGHSLFSRHTKGYSLTPDGEVLLKHVQIMEMQAATIRRWNENGYCLPIVSVAGDGWLSLFLARNLREIWTPEDDFRLCVKATESEVDLTFREAEIALTDRRPPGGNLAARQSERIVYAIYATPEVATEPQERFISIGRELASRPADKWISRQPDKWISIWTTTLASLLEIARSGGGRVVLPSFIGDSEPGLVRLGEPIEELSADLWITMHDDDRHRPEVRQVIERLAALFRRHGELFSGRPAIRT</sequence>
<dbReference type="Pfam" id="PF00126">
    <property type="entry name" value="HTH_1"/>
    <property type="match status" value="1"/>
</dbReference>
<evidence type="ECO:0000256" key="3">
    <source>
        <dbReference type="ARBA" id="ARBA00023125"/>
    </source>
</evidence>
<comment type="caution">
    <text evidence="6">The sequence shown here is derived from an EMBL/GenBank/DDBJ whole genome shotgun (WGS) entry which is preliminary data.</text>
</comment>
<evidence type="ECO:0000313" key="6">
    <source>
        <dbReference type="EMBL" id="MFC3165112.1"/>
    </source>
</evidence>
<feature type="domain" description="HTH lysR-type" evidence="5">
    <location>
        <begin position="4"/>
        <end position="61"/>
    </location>
</feature>
<keyword evidence="2" id="KW-0805">Transcription regulation</keyword>